<dbReference type="InterPro" id="IPR002318">
    <property type="entry name" value="Ala-tRNA-lgiase_IIc"/>
</dbReference>
<evidence type="ECO:0000256" key="2">
    <source>
        <dbReference type="ARBA" id="ARBA00022555"/>
    </source>
</evidence>
<dbReference type="PROSITE" id="PS50860">
    <property type="entry name" value="AA_TRNA_LIGASE_II_ALA"/>
    <property type="match status" value="1"/>
</dbReference>
<name>A0AA49JIZ5_9BACT</name>
<feature type="coiled-coil region" evidence="12">
    <location>
        <begin position="599"/>
        <end position="626"/>
    </location>
</feature>
<dbReference type="InterPro" id="IPR018164">
    <property type="entry name" value="Ala-tRNA-synth_IIc_N"/>
</dbReference>
<feature type="binding site" evidence="11">
    <location>
        <position position="561"/>
    </location>
    <ligand>
        <name>Zn(2+)</name>
        <dbReference type="ChEBI" id="CHEBI:29105"/>
    </ligand>
</feature>
<dbReference type="GO" id="GO:0000049">
    <property type="term" value="F:tRNA binding"/>
    <property type="evidence" value="ECO:0007669"/>
    <property type="project" value="UniProtKB-KW"/>
</dbReference>
<evidence type="ECO:0000256" key="7">
    <source>
        <dbReference type="ARBA" id="ARBA00022840"/>
    </source>
</evidence>
<dbReference type="InterPro" id="IPR023033">
    <property type="entry name" value="Ala_tRNA_ligase_euk/bac"/>
</dbReference>
<dbReference type="Pfam" id="PF01411">
    <property type="entry name" value="tRNA-synt_2c"/>
    <property type="match status" value="1"/>
</dbReference>
<keyword evidence="9 11" id="KW-0648">Protein biosynthesis</keyword>
<comment type="cofactor">
    <cofactor evidence="11">
        <name>Zn(2+)</name>
        <dbReference type="ChEBI" id="CHEBI:29105"/>
    </cofactor>
    <text evidence="11">Binds 1 zinc ion per subunit.</text>
</comment>
<dbReference type="InterPro" id="IPR018163">
    <property type="entry name" value="Thr/Ala-tRNA-synth_IIc_edit"/>
</dbReference>
<comment type="catalytic activity">
    <reaction evidence="11">
        <text>tRNA(Ala) + L-alanine + ATP = L-alanyl-tRNA(Ala) + AMP + diphosphate</text>
        <dbReference type="Rhea" id="RHEA:12540"/>
        <dbReference type="Rhea" id="RHEA-COMP:9657"/>
        <dbReference type="Rhea" id="RHEA-COMP:9923"/>
        <dbReference type="ChEBI" id="CHEBI:30616"/>
        <dbReference type="ChEBI" id="CHEBI:33019"/>
        <dbReference type="ChEBI" id="CHEBI:57972"/>
        <dbReference type="ChEBI" id="CHEBI:78442"/>
        <dbReference type="ChEBI" id="CHEBI:78497"/>
        <dbReference type="ChEBI" id="CHEBI:456215"/>
        <dbReference type="EC" id="6.1.1.7"/>
    </reaction>
</comment>
<keyword evidence="6 11" id="KW-0862">Zinc</keyword>
<protein>
    <recommendedName>
        <fullName evidence="11">Alanine--tRNA ligase</fullName>
        <ecNumber evidence="11">6.1.1.7</ecNumber>
    </recommendedName>
    <alternativeName>
        <fullName evidence="11">Alanyl-tRNA synthetase</fullName>
        <shortName evidence="11">AlaRS</shortName>
    </alternativeName>
</protein>
<dbReference type="InterPro" id="IPR012947">
    <property type="entry name" value="tRNA_SAD"/>
</dbReference>
<comment type="domain">
    <text evidence="11">Consists of three domains; the N-terminal catalytic domain, the editing domain and the C-terminal C-Ala domain. The editing domain removes incorrectly charged amino acids, while the C-Ala domain, along with tRNA(Ala), serves as a bridge to cooperatively bring together the editing and aminoacylation centers thus stimulating deacylation of misacylated tRNAs.</text>
</comment>
<dbReference type="HAMAP" id="MF_00036_B">
    <property type="entry name" value="Ala_tRNA_synth_B"/>
    <property type="match status" value="1"/>
</dbReference>
<accession>A0AA49JIZ5</accession>
<dbReference type="Gene3D" id="3.30.980.10">
    <property type="entry name" value="Threonyl-trna Synthetase, Chain A, domain 2"/>
    <property type="match status" value="1"/>
</dbReference>
<dbReference type="PANTHER" id="PTHR11777:SF9">
    <property type="entry name" value="ALANINE--TRNA LIGASE, CYTOPLASMIC"/>
    <property type="match status" value="1"/>
</dbReference>
<dbReference type="InterPro" id="IPR018165">
    <property type="entry name" value="Ala-tRNA-synth_IIc_core"/>
</dbReference>
<evidence type="ECO:0000256" key="6">
    <source>
        <dbReference type="ARBA" id="ARBA00022833"/>
    </source>
</evidence>
<comment type="similarity">
    <text evidence="1 11">Belongs to the class-II aminoacyl-tRNA synthetase family.</text>
</comment>
<dbReference type="InterPro" id="IPR003156">
    <property type="entry name" value="DHHA1_dom"/>
</dbReference>
<dbReference type="Pfam" id="PF02272">
    <property type="entry name" value="DHHA1"/>
    <property type="match status" value="1"/>
</dbReference>
<dbReference type="NCBIfam" id="TIGR00344">
    <property type="entry name" value="alaS"/>
    <property type="match status" value="1"/>
</dbReference>
<evidence type="ECO:0000256" key="10">
    <source>
        <dbReference type="ARBA" id="ARBA00023146"/>
    </source>
</evidence>
<dbReference type="InterPro" id="IPR018162">
    <property type="entry name" value="Ala-tRNA-ligase_IIc_anticod-bd"/>
</dbReference>
<sequence length="877" mass="99243">MTSQEIRSAFIDFFKQKQHQFVPSAPIVNKDDPTLMFTNAGMNQFKDYFLGNKPAPYQRVANSQKCLRVSGKHNDLEEVGLDTYHHTMFEMLGNWSFGDYFKKEAIAWAWELLTDVYELPKERLYATIFGGDEQDKLSIDQEAHDYWKSIIDEDRILLGSKKDNFWEMGDTGPCGPCSEIHIDLRPQEEIEKVPGKELVNQDHPLVVEIWNLVFMQFNRMASGELHTLSAQHIDTGMGFERLAMAIQNKKSNYDTDVFSPLIAQVSQQAGVKYGDTKENDIAIRVIVDHIRAIAFTIADGQLPSNNKAGYVIRRILRRAVRYGYTFLNLQEPFLYKLIPTLCQQFENIFPELKNQQEFVGKVIQEEEASFLRTLEVGLRKLEQIKEEYQAEKVIPGAVAFELYDTYGFPYDLTALIARESGYSVDEEAFKQEMQKQKTRSKAATSTDTGDWTVLKENTEVSFVGYDTLTSEAQIIKYRQVQEKKSSYYQLVLDKTPFYPEGGGQVGDTGILETSEEQIYIFDTKRENDLIVHFTKKLPASVQATFQCKVDGKKRLSTQNNHSATHLLHAALRQTLGDHVQQRGSLVNDQLLRFDFSHFAKMTEEEIKQVEHRVNEKIRENIRLEELRSIPIDEAKGMGAMALFGEKYGEQVRVIVFDRDYSVELCGGTHVMATGQLGFFKIISEGSVAAGIRRIEAITGQAAETYIDEQEALLSSLKEALKNPRDLQKAVDGLLEEKNQLQKQIEAFQQEKSANIKQQLLDKIKPMNGIQVLIDKVSLPQADMLKQLAFSLKNQVNDLVLVLAADISGKPQIAVVVDENLTKMYNSLHAGQMVKQLAKHIQGGGGGQPFFATAGGKDISGLDKALEEAKTIIQEAVS</sequence>
<reference evidence="14" key="1">
    <citation type="journal article" date="2023" name="Comput. Struct. Biotechnol. J.">
        <title>Discovery of a novel marine Bacteroidetes with a rich repertoire of carbohydrate-active enzymes.</title>
        <authorList>
            <person name="Chen B."/>
            <person name="Liu G."/>
            <person name="Chen Q."/>
            <person name="Wang H."/>
            <person name="Liu L."/>
            <person name="Tang K."/>
        </authorList>
    </citation>
    <scope>NUCLEOTIDE SEQUENCE</scope>
    <source>
        <strain evidence="14">TK19036</strain>
    </source>
</reference>
<dbReference type="EMBL" id="CP120682">
    <property type="protein sequence ID" value="WKN37647.1"/>
    <property type="molecule type" value="Genomic_DNA"/>
</dbReference>
<dbReference type="FunFam" id="3.30.980.10:FF:000004">
    <property type="entry name" value="Alanine--tRNA ligase, cytoplasmic"/>
    <property type="match status" value="1"/>
</dbReference>
<dbReference type="GO" id="GO:0005524">
    <property type="term" value="F:ATP binding"/>
    <property type="evidence" value="ECO:0007669"/>
    <property type="project" value="UniProtKB-UniRule"/>
</dbReference>
<keyword evidence="8 11" id="KW-0694">RNA-binding</keyword>
<evidence type="ECO:0000256" key="4">
    <source>
        <dbReference type="ARBA" id="ARBA00022723"/>
    </source>
</evidence>
<dbReference type="CDD" id="cd00673">
    <property type="entry name" value="AlaRS_core"/>
    <property type="match status" value="1"/>
</dbReference>
<evidence type="ECO:0000256" key="11">
    <source>
        <dbReference type="HAMAP-Rule" id="MF_00036"/>
    </source>
</evidence>
<feature type="binding site" evidence="11">
    <location>
        <position position="665"/>
    </location>
    <ligand>
        <name>Zn(2+)</name>
        <dbReference type="ChEBI" id="CHEBI:29105"/>
    </ligand>
</feature>
<evidence type="ECO:0000256" key="3">
    <source>
        <dbReference type="ARBA" id="ARBA00022598"/>
    </source>
</evidence>
<reference evidence="14" key="2">
    <citation type="journal article" date="2024" name="Antonie Van Leeuwenhoek">
        <title>Roseihalotalea indica gen. nov., sp. nov., a halophilic Bacteroidetes from mesopelagic Southwest Indian Ocean with higher carbohydrate metabolic potential.</title>
        <authorList>
            <person name="Chen B."/>
            <person name="Zhang M."/>
            <person name="Lin D."/>
            <person name="Ye J."/>
            <person name="Tang K."/>
        </authorList>
    </citation>
    <scope>NUCLEOTIDE SEQUENCE</scope>
    <source>
        <strain evidence="14">TK19036</strain>
    </source>
</reference>
<evidence type="ECO:0000256" key="1">
    <source>
        <dbReference type="ARBA" id="ARBA00008226"/>
    </source>
</evidence>
<dbReference type="Pfam" id="PF07973">
    <property type="entry name" value="tRNA_SAD"/>
    <property type="match status" value="1"/>
</dbReference>
<comment type="function">
    <text evidence="11">Catalyzes the attachment of alanine to tRNA(Ala) in a two-step reaction: alanine is first activated by ATP to form Ala-AMP and then transferred to the acceptor end of tRNA(Ala). Also edits incorrectly charged Ser-tRNA(Ala) and Gly-tRNA(Ala) via its editing domain.</text>
</comment>
<feature type="domain" description="Alanyl-transfer RNA synthetases family profile" evidence="13">
    <location>
        <begin position="1"/>
        <end position="708"/>
    </location>
</feature>
<feature type="coiled-coil region" evidence="12">
    <location>
        <begin position="730"/>
        <end position="757"/>
    </location>
</feature>
<proteinExistence type="inferred from homology"/>
<dbReference type="SUPFAM" id="SSF50447">
    <property type="entry name" value="Translation proteins"/>
    <property type="match status" value="1"/>
</dbReference>
<dbReference type="GO" id="GO:0006419">
    <property type="term" value="P:alanyl-tRNA aminoacylation"/>
    <property type="evidence" value="ECO:0007669"/>
    <property type="project" value="UniProtKB-UniRule"/>
</dbReference>
<keyword evidence="11" id="KW-0963">Cytoplasm</keyword>
<evidence type="ECO:0000256" key="9">
    <source>
        <dbReference type="ARBA" id="ARBA00022917"/>
    </source>
</evidence>
<keyword evidence="3 11" id="KW-0436">Ligase</keyword>
<keyword evidence="12" id="KW-0175">Coiled coil</keyword>
<dbReference type="Gene3D" id="3.30.54.20">
    <property type="match status" value="1"/>
</dbReference>
<keyword evidence="2 11" id="KW-0820">tRNA-binding</keyword>
<feature type="binding site" evidence="11">
    <location>
        <position position="669"/>
    </location>
    <ligand>
        <name>Zn(2+)</name>
        <dbReference type="ChEBI" id="CHEBI:29105"/>
    </ligand>
</feature>
<evidence type="ECO:0000256" key="8">
    <source>
        <dbReference type="ARBA" id="ARBA00022884"/>
    </source>
</evidence>
<dbReference type="GO" id="GO:0005737">
    <property type="term" value="C:cytoplasm"/>
    <property type="evidence" value="ECO:0007669"/>
    <property type="project" value="UniProtKB-SubCell"/>
</dbReference>
<evidence type="ECO:0000256" key="12">
    <source>
        <dbReference type="SAM" id="Coils"/>
    </source>
</evidence>
<keyword evidence="4 11" id="KW-0479">Metal-binding</keyword>
<dbReference type="AlphaFoldDB" id="A0AA49JIZ5"/>
<dbReference type="GO" id="GO:0002161">
    <property type="term" value="F:aminoacyl-tRNA deacylase activity"/>
    <property type="evidence" value="ECO:0007669"/>
    <property type="project" value="TreeGrafter"/>
</dbReference>
<gene>
    <name evidence="11 14" type="primary">alaS</name>
    <name evidence="14" type="ORF">K4G66_02860</name>
</gene>
<dbReference type="Gene3D" id="2.40.30.130">
    <property type="match status" value="1"/>
</dbReference>
<dbReference type="EC" id="6.1.1.7" evidence="11"/>
<dbReference type="FunFam" id="3.30.54.20:FF:000001">
    <property type="entry name" value="Alanine--tRNA ligase"/>
    <property type="match status" value="1"/>
</dbReference>
<dbReference type="InterPro" id="IPR045864">
    <property type="entry name" value="aa-tRNA-synth_II/BPL/LPL"/>
</dbReference>
<organism evidence="14">
    <name type="scientific">Roseihalotalea indica</name>
    <dbReference type="NCBI Taxonomy" id="2867963"/>
    <lineage>
        <taxon>Bacteria</taxon>
        <taxon>Pseudomonadati</taxon>
        <taxon>Bacteroidota</taxon>
        <taxon>Cytophagia</taxon>
        <taxon>Cytophagales</taxon>
        <taxon>Catalimonadaceae</taxon>
        <taxon>Roseihalotalea</taxon>
    </lineage>
</organism>
<keyword evidence="7 11" id="KW-0067">ATP-binding</keyword>
<dbReference type="SMART" id="SM00863">
    <property type="entry name" value="tRNA_SAD"/>
    <property type="match status" value="1"/>
</dbReference>
<dbReference type="SUPFAM" id="SSF55186">
    <property type="entry name" value="ThrRS/AlaRS common domain"/>
    <property type="match status" value="1"/>
</dbReference>
<dbReference type="FunFam" id="3.10.310.40:FF:000001">
    <property type="entry name" value="Alanine--tRNA ligase"/>
    <property type="match status" value="1"/>
</dbReference>
<evidence type="ECO:0000256" key="5">
    <source>
        <dbReference type="ARBA" id="ARBA00022741"/>
    </source>
</evidence>
<dbReference type="PANTHER" id="PTHR11777">
    <property type="entry name" value="ALANYL-TRNA SYNTHETASE"/>
    <property type="match status" value="1"/>
</dbReference>
<dbReference type="PRINTS" id="PR00980">
    <property type="entry name" value="TRNASYNTHALA"/>
</dbReference>
<comment type="subcellular location">
    <subcellularLocation>
        <location evidence="11">Cytoplasm</location>
    </subcellularLocation>
</comment>
<dbReference type="GO" id="GO:0004813">
    <property type="term" value="F:alanine-tRNA ligase activity"/>
    <property type="evidence" value="ECO:0007669"/>
    <property type="project" value="UniProtKB-UniRule"/>
</dbReference>
<dbReference type="SUPFAM" id="SSF101353">
    <property type="entry name" value="Putative anticodon-binding domain of alanyl-tRNA synthetase (AlaRS)"/>
    <property type="match status" value="1"/>
</dbReference>
<keyword evidence="5 11" id="KW-0547">Nucleotide-binding</keyword>
<evidence type="ECO:0000259" key="13">
    <source>
        <dbReference type="PROSITE" id="PS50860"/>
    </source>
</evidence>
<dbReference type="GO" id="GO:0008270">
    <property type="term" value="F:zinc ion binding"/>
    <property type="evidence" value="ECO:0007669"/>
    <property type="project" value="UniProtKB-UniRule"/>
</dbReference>
<dbReference type="SUPFAM" id="SSF55681">
    <property type="entry name" value="Class II aaRS and biotin synthetases"/>
    <property type="match status" value="1"/>
</dbReference>
<dbReference type="InterPro" id="IPR050058">
    <property type="entry name" value="Ala-tRNA_ligase"/>
</dbReference>
<evidence type="ECO:0000313" key="14">
    <source>
        <dbReference type="EMBL" id="WKN37647.1"/>
    </source>
</evidence>
<dbReference type="Gene3D" id="3.10.310.40">
    <property type="match status" value="1"/>
</dbReference>
<dbReference type="Gene3D" id="3.30.930.10">
    <property type="entry name" value="Bira Bifunctional Protein, Domain 2"/>
    <property type="match status" value="1"/>
</dbReference>
<keyword evidence="10 11" id="KW-0030">Aminoacyl-tRNA synthetase</keyword>
<dbReference type="InterPro" id="IPR009000">
    <property type="entry name" value="Transl_B-barrel_sf"/>
</dbReference>
<dbReference type="FunFam" id="3.30.930.10:FF:000011">
    <property type="entry name" value="Alanine--tRNA ligase, cytoplasmic"/>
    <property type="match status" value="1"/>
</dbReference>
<feature type="binding site" evidence="11">
    <location>
        <position position="565"/>
    </location>
    <ligand>
        <name>Zn(2+)</name>
        <dbReference type="ChEBI" id="CHEBI:29105"/>
    </ligand>
</feature>